<keyword evidence="3" id="KW-1185">Reference proteome</keyword>
<dbReference type="PRINTS" id="PR00111">
    <property type="entry name" value="ABHYDROLASE"/>
</dbReference>
<evidence type="ECO:0000313" key="2">
    <source>
        <dbReference type="EMBL" id="MCS7484612.1"/>
    </source>
</evidence>
<comment type="caution">
    <text evidence="2">The sequence shown here is derived from an EMBL/GenBank/DDBJ whole genome shotgun (WGS) entry which is preliminary data.</text>
</comment>
<dbReference type="PANTHER" id="PTHR43433:SF5">
    <property type="entry name" value="AB HYDROLASE-1 DOMAIN-CONTAINING PROTEIN"/>
    <property type="match status" value="1"/>
</dbReference>
<feature type="domain" description="AB hydrolase-1" evidence="1">
    <location>
        <begin position="22"/>
        <end position="258"/>
    </location>
</feature>
<dbReference type="PANTHER" id="PTHR43433">
    <property type="entry name" value="HYDROLASE, ALPHA/BETA FOLD FAMILY PROTEIN"/>
    <property type="match status" value="1"/>
</dbReference>
<proteinExistence type="predicted"/>
<keyword evidence="2" id="KW-0378">Hydrolase</keyword>
<dbReference type="InterPro" id="IPR050471">
    <property type="entry name" value="AB_hydrolase"/>
</dbReference>
<name>A0A9X2VYP0_9PSEU</name>
<organism evidence="2 3">
    <name type="scientific">Umezawaea endophytica</name>
    <dbReference type="NCBI Taxonomy" id="1654476"/>
    <lineage>
        <taxon>Bacteria</taxon>
        <taxon>Bacillati</taxon>
        <taxon>Actinomycetota</taxon>
        <taxon>Actinomycetes</taxon>
        <taxon>Pseudonocardiales</taxon>
        <taxon>Pseudonocardiaceae</taxon>
        <taxon>Umezawaea</taxon>
    </lineage>
</organism>
<dbReference type="Pfam" id="PF00561">
    <property type="entry name" value="Abhydrolase_1"/>
    <property type="match status" value="1"/>
</dbReference>
<sequence>MDLHLPDGRTLRVHDSGSAGLPVFWLHGSPQTGDLLAPLLTVRGIRLLGYDRPGYGGSTRLPGRTVASAAADVAAIADALGLDRFAVAGHSGGGPHALACGASLPDRVIAVAALSSPAPLTADGLDWFAGMAPASEAELRAAAAGRAVLEEHLASADFDPAVFTEADHAALAGSWAPLGENAGAALPAGFGGLVDDDLALVAPWGFDPAEVTVPALVVHGVRDRMVPSEHGEWLATRCRPSAELWLSPSDGHVSVLDRAVEALVWLASAPRG</sequence>
<accession>A0A9X2VYP0</accession>
<gene>
    <name evidence="2" type="ORF">NZH93_47955</name>
</gene>
<dbReference type="InterPro" id="IPR000073">
    <property type="entry name" value="AB_hydrolase_1"/>
</dbReference>
<dbReference type="SUPFAM" id="SSF53474">
    <property type="entry name" value="alpha/beta-Hydrolases"/>
    <property type="match status" value="1"/>
</dbReference>
<dbReference type="InterPro" id="IPR029058">
    <property type="entry name" value="AB_hydrolase_fold"/>
</dbReference>
<evidence type="ECO:0000259" key="1">
    <source>
        <dbReference type="Pfam" id="PF00561"/>
    </source>
</evidence>
<dbReference type="Gene3D" id="3.40.50.1820">
    <property type="entry name" value="alpha/beta hydrolase"/>
    <property type="match status" value="1"/>
</dbReference>
<protein>
    <submittedName>
        <fullName evidence="2">Alpha/beta hydrolase</fullName>
    </submittedName>
</protein>
<dbReference type="AlphaFoldDB" id="A0A9X2VYP0"/>
<dbReference type="Proteomes" id="UP001141259">
    <property type="component" value="Unassembled WGS sequence"/>
</dbReference>
<dbReference type="GO" id="GO:0016787">
    <property type="term" value="F:hydrolase activity"/>
    <property type="evidence" value="ECO:0007669"/>
    <property type="project" value="UniProtKB-KW"/>
</dbReference>
<reference evidence="2" key="1">
    <citation type="submission" date="2022-08" db="EMBL/GenBank/DDBJ databases">
        <authorList>
            <person name="Tistechok S."/>
            <person name="Samborskyy M."/>
            <person name="Roman I."/>
        </authorList>
    </citation>
    <scope>NUCLEOTIDE SEQUENCE</scope>
    <source>
        <strain evidence="2">DSM 103496</strain>
    </source>
</reference>
<dbReference type="RefSeq" id="WP_259630059.1">
    <property type="nucleotide sequence ID" value="NZ_JANYMP010000050.1"/>
</dbReference>
<dbReference type="EMBL" id="JANYMP010000050">
    <property type="protein sequence ID" value="MCS7484612.1"/>
    <property type="molecule type" value="Genomic_DNA"/>
</dbReference>
<evidence type="ECO:0000313" key="3">
    <source>
        <dbReference type="Proteomes" id="UP001141259"/>
    </source>
</evidence>